<keyword evidence="8" id="KW-0496">Mitochondrion</keyword>
<keyword evidence="6" id="KW-0999">Mitochondrion inner membrane</keyword>
<evidence type="ECO:0000256" key="5">
    <source>
        <dbReference type="ARBA" id="ARBA00022781"/>
    </source>
</evidence>
<keyword evidence="10" id="KW-0139">CF(1)</keyword>
<dbReference type="EMBL" id="CM017882">
    <property type="protein sequence ID" value="KAG1364096.1"/>
    <property type="molecule type" value="Genomic_DNA"/>
</dbReference>
<organism evidence="14 15">
    <name type="scientific">Cocos nucifera</name>
    <name type="common">Coconut palm</name>
    <dbReference type="NCBI Taxonomy" id="13894"/>
    <lineage>
        <taxon>Eukaryota</taxon>
        <taxon>Viridiplantae</taxon>
        <taxon>Streptophyta</taxon>
        <taxon>Embryophyta</taxon>
        <taxon>Tracheophyta</taxon>
        <taxon>Spermatophyta</taxon>
        <taxon>Magnoliopsida</taxon>
        <taxon>Liliopsida</taxon>
        <taxon>Arecaceae</taxon>
        <taxon>Arecoideae</taxon>
        <taxon>Cocoseae</taxon>
        <taxon>Attaleinae</taxon>
        <taxon>Cocos</taxon>
    </lineage>
</organism>
<dbReference type="Gene3D" id="1.10.1620.20">
    <property type="entry name" value="ATP synthase, F1 complex, epsilon subunit superfamily, mitochondrial"/>
    <property type="match status" value="1"/>
</dbReference>
<evidence type="ECO:0000256" key="2">
    <source>
        <dbReference type="ARBA" id="ARBA00009502"/>
    </source>
</evidence>
<keyword evidence="11" id="KW-0066">ATP synthesis</keyword>
<dbReference type="OrthoDB" id="269124at2759"/>
<accession>A0A8K0IPP2</accession>
<evidence type="ECO:0000256" key="4">
    <source>
        <dbReference type="ARBA" id="ARBA00022448"/>
    </source>
</evidence>
<reference evidence="14" key="1">
    <citation type="journal article" date="2017" name="Gigascience">
        <title>The genome draft of coconut (Cocos nucifera).</title>
        <authorList>
            <person name="Xiao Y."/>
            <person name="Xu P."/>
            <person name="Fan H."/>
            <person name="Baudouin L."/>
            <person name="Xia W."/>
            <person name="Bocs S."/>
            <person name="Xu J."/>
            <person name="Li Q."/>
            <person name="Guo A."/>
            <person name="Zhou L."/>
            <person name="Li J."/>
            <person name="Wu Y."/>
            <person name="Ma Z."/>
            <person name="Armero A."/>
            <person name="Issali A.E."/>
            <person name="Liu N."/>
            <person name="Peng M."/>
            <person name="Yang Y."/>
        </authorList>
    </citation>
    <scope>NUCLEOTIDE SEQUENCE</scope>
    <source>
        <tissue evidence="14">Spear leaf of Hainan Tall coconut</tissue>
    </source>
</reference>
<gene>
    <name evidence="14" type="ORF">COCNU_11G009230</name>
</gene>
<evidence type="ECO:0000313" key="15">
    <source>
        <dbReference type="Proteomes" id="UP000797356"/>
    </source>
</evidence>
<dbReference type="CDD" id="cd12153">
    <property type="entry name" value="F1-ATPase_epsilon"/>
    <property type="match status" value="1"/>
</dbReference>
<comment type="similarity">
    <text evidence="2">Belongs to the eukaryotic ATPase epsilon family.</text>
</comment>
<evidence type="ECO:0000256" key="9">
    <source>
        <dbReference type="ARBA" id="ARBA00023136"/>
    </source>
</evidence>
<evidence type="ECO:0000256" key="11">
    <source>
        <dbReference type="ARBA" id="ARBA00023310"/>
    </source>
</evidence>
<comment type="function">
    <text evidence="12">Mitochondrial membrane ATP synthase (F(1)F(0) ATP synthase or Complex V) produces ATP from ADP in the presence of a proton gradient across the membrane which is generated by electron transport complexes of the respiratory chain. F-type ATPases consist of two structural domains, F(1) - containing the extramembraneous catalytic core, and F(0) - containing the membrane proton channel, linked together by a central stalk and a peripheral stalk. During catalysis, ATP synthesis in the catalytic domain of F(1) is coupled via a rotary mechanism of the central stalk subunits to proton translocation. Part of the complex F(1) domain and of the central stalk which is part of the complex rotary element. Rotation of the central stalk against the surrounding alpha(3)beta(3) subunits leads to hydrolysis of ATP in three separate catalytic sites on the beta subunits.</text>
</comment>
<dbReference type="InterPro" id="IPR036742">
    <property type="entry name" value="ATP_synth_F1_esu_sf_mt"/>
</dbReference>
<protein>
    <recommendedName>
        <fullName evidence="13">ATP synthase subunit epsilon, mitochondrial</fullName>
    </recommendedName>
</protein>
<keyword evidence="4" id="KW-0813">Transport</keyword>
<dbReference type="PANTHER" id="PTHR12448">
    <property type="entry name" value="ATP SYNTHASE EPSILON CHAIN, MITOCHONDRIAL"/>
    <property type="match status" value="1"/>
</dbReference>
<dbReference type="GO" id="GO:0045259">
    <property type="term" value="C:proton-transporting ATP synthase complex"/>
    <property type="evidence" value="ECO:0007669"/>
    <property type="project" value="UniProtKB-KW"/>
</dbReference>
<evidence type="ECO:0000256" key="12">
    <source>
        <dbReference type="ARBA" id="ARBA00025364"/>
    </source>
</evidence>
<dbReference type="InterPro" id="IPR006721">
    <property type="entry name" value="ATP_synth_F1_esu_mt"/>
</dbReference>
<comment type="subunit">
    <text evidence="3">F-type ATPases have 2 components, CF(1) - the catalytic core - and CF(0) - the membrane proton channel. CF(1) has five subunits: alpha(3), beta(3), gamma(1), delta(1), epsilon(1). CF(0) has three main subunits: a, b and c.</text>
</comment>
<evidence type="ECO:0000256" key="6">
    <source>
        <dbReference type="ARBA" id="ARBA00022792"/>
    </source>
</evidence>
<evidence type="ECO:0000313" key="14">
    <source>
        <dbReference type="EMBL" id="KAG1364096.1"/>
    </source>
</evidence>
<comment type="subcellular location">
    <subcellularLocation>
        <location evidence="1">Mitochondrion inner membrane</location>
    </subcellularLocation>
</comment>
<dbReference type="Proteomes" id="UP000797356">
    <property type="component" value="Chromosome 11"/>
</dbReference>
<sequence length="194" mass="20389">MASAVAGSSAAVPFWRAAGMTYITYSNICASLVRSCLKEPYKSEAATREKVHFAISKWADGKPEKPNPFLARLVDVEIVFQQAAVAGGGVSGGGDDDDEDVARGVVPGVRDHWGEVDKEYLRRRIPIPDRLRVVMAKAIRSRNPAATAAAAASVEEVGAHSPCLGDEPEKPIIVFLKSSAAAAPGPSSSAASRS</sequence>
<evidence type="ECO:0000256" key="7">
    <source>
        <dbReference type="ARBA" id="ARBA00023065"/>
    </source>
</evidence>
<keyword evidence="7" id="KW-0406">Ion transport</keyword>
<evidence type="ECO:0000256" key="10">
    <source>
        <dbReference type="ARBA" id="ARBA00023196"/>
    </source>
</evidence>
<evidence type="ECO:0000256" key="13">
    <source>
        <dbReference type="ARBA" id="ARBA00070654"/>
    </source>
</evidence>
<evidence type="ECO:0000256" key="1">
    <source>
        <dbReference type="ARBA" id="ARBA00004273"/>
    </source>
</evidence>
<keyword evidence="9" id="KW-0472">Membrane</keyword>
<keyword evidence="15" id="KW-1185">Reference proteome</keyword>
<dbReference type="Pfam" id="PF04627">
    <property type="entry name" value="ATP-synt_Eps"/>
    <property type="match status" value="1"/>
</dbReference>
<dbReference type="GO" id="GO:0005743">
    <property type="term" value="C:mitochondrial inner membrane"/>
    <property type="evidence" value="ECO:0007669"/>
    <property type="project" value="UniProtKB-SubCell"/>
</dbReference>
<dbReference type="SUPFAM" id="SSF48690">
    <property type="entry name" value="Epsilon subunit of mitochondrial F1F0-ATP synthase"/>
    <property type="match status" value="1"/>
</dbReference>
<dbReference type="PANTHER" id="PTHR12448:SF0">
    <property type="entry name" value="ATP SYNTHASE SUBUNIT EPSILON, MITOCHONDRIAL"/>
    <property type="match status" value="1"/>
</dbReference>
<dbReference type="FunFam" id="1.10.1620.20:FF:000002">
    <property type="entry name" value="ATP synthase subunit epsilon, mitochondrial"/>
    <property type="match status" value="1"/>
</dbReference>
<evidence type="ECO:0000256" key="8">
    <source>
        <dbReference type="ARBA" id="ARBA00023128"/>
    </source>
</evidence>
<keyword evidence="5" id="KW-0375">Hydrogen ion transport</keyword>
<comment type="caution">
    <text evidence="14">The sequence shown here is derived from an EMBL/GenBank/DDBJ whole genome shotgun (WGS) entry which is preliminary data.</text>
</comment>
<dbReference type="AlphaFoldDB" id="A0A8K0IPP2"/>
<dbReference type="GO" id="GO:0046933">
    <property type="term" value="F:proton-transporting ATP synthase activity, rotational mechanism"/>
    <property type="evidence" value="ECO:0007669"/>
    <property type="project" value="InterPro"/>
</dbReference>
<name>A0A8K0IPP2_COCNU</name>
<dbReference type="GO" id="GO:0042776">
    <property type="term" value="P:proton motive force-driven mitochondrial ATP synthesis"/>
    <property type="evidence" value="ECO:0007669"/>
    <property type="project" value="TreeGrafter"/>
</dbReference>
<reference evidence="14" key="2">
    <citation type="submission" date="2019-07" db="EMBL/GenBank/DDBJ databases">
        <authorList>
            <person name="Yang Y."/>
            <person name="Bocs S."/>
            <person name="Baudouin L."/>
        </authorList>
    </citation>
    <scope>NUCLEOTIDE SEQUENCE</scope>
    <source>
        <tissue evidence="14">Spear leaf of Hainan Tall coconut</tissue>
    </source>
</reference>
<proteinExistence type="inferred from homology"/>
<evidence type="ECO:0000256" key="3">
    <source>
        <dbReference type="ARBA" id="ARBA00011648"/>
    </source>
</evidence>